<evidence type="ECO:0000256" key="1">
    <source>
        <dbReference type="ARBA" id="ARBA00009493"/>
    </source>
</evidence>
<name>A0AAD6A1L6_9POAL</name>
<feature type="domain" description="DNA-directed RNA polymerase N-terminal" evidence="11">
    <location>
        <begin position="101"/>
        <end position="422"/>
    </location>
</feature>
<evidence type="ECO:0000256" key="6">
    <source>
        <dbReference type="ARBA" id="ARBA00022946"/>
    </source>
</evidence>
<comment type="function">
    <text evidence="9">DNA-dependent RNA polymerase catalyzes the transcription of DNA into RNA using the four ribonucleoside triphosphates as substrates.</text>
</comment>
<dbReference type="Gene3D" id="1.10.1320.10">
    <property type="entry name" value="DNA-directed RNA polymerase, N-terminal domain"/>
    <property type="match status" value="1"/>
</dbReference>
<dbReference type="PANTHER" id="PTHR10102">
    <property type="entry name" value="DNA-DIRECTED RNA POLYMERASE, MITOCHONDRIAL"/>
    <property type="match status" value="1"/>
</dbReference>
<evidence type="ECO:0000256" key="10">
    <source>
        <dbReference type="SAM" id="MobiDB-lite"/>
    </source>
</evidence>
<dbReference type="InterPro" id="IPR043502">
    <property type="entry name" value="DNA/RNA_pol_sf"/>
</dbReference>
<dbReference type="InterPro" id="IPR037159">
    <property type="entry name" value="RNA_POL_N_sf"/>
</dbReference>
<evidence type="ECO:0000256" key="3">
    <source>
        <dbReference type="ARBA" id="ARBA00022478"/>
    </source>
</evidence>
<dbReference type="Gene3D" id="1.10.150.20">
    <property type="entry name" value="5' to 3' exonuclease, C-terminal subdomain"/>
    <property type="match status" value="1"/>
</dbReference>
<comment type="caution">
    <text evidence="12">The sequence shown here is derived from an EMBL/GenBank/DDBJ whole genome shotgun (WGS) entry which is preliminary data.</text>
</comment>
<evidence type="ECO:0000313" key="13">
    <source>
        <dbReference type="Proteomes" id="UP001210211"/>
    </source>
</evidence>
<dbReference type="FunFam" id="1.10.287.280:FF:000001">
    <property type="entry name" value="DNA-directed RNA polymerase"/>
    <property type="match status" value="1"/>
</dbReference>
<evidence type="ECO:0000256" key="8">
    <source>
        <dbReference type="ARBA" id="ARBA00048552"/>
    </source>
</evidence>
<dbReference type="Proteomes" id="UP001210211">
    <property type="component" value="Unassembled WGS sequence"/>
</dbReference>
<evidence type="ECO:0000313" key="12">
    <source>
        <dbReference type="EMBL" id="KAJ3708032.1"/>
    </source>
</evidence>
<proteinExistence type="inferred from homology"/>
<evidence type="ECO:0000256" key="2">
    <source>
        <dbReference type="ARBA" id="ARBA00012418"/>
    </source>
</evidence>
<keyword evidence="13" id="KW-1185">Reference proteome</keyword>
<dbReference type="GO" id="GO:0003677">
    <property type="term" value="F:DNA binding"/>
    <property type="evidence" value="ECO:0007669"/>
    <property type="project" value="InterPro"/>
</dbReference>
<keyword evidence="7 9" id="KW-0804">Transcription</keyword>
<dbReference type="GO" id="GO:0006390">
    <property type="term" value="P:mitochondrial transcription"/>
    <property type="evidence" value="ECO:0007669"/>
    <property type="project" value="TreeGrafter"/>
</dbReference>
<dbReference type="InterPro" id="IPR024075">
    <property type="entry name" value="DNA-dir_RNA_pol_helix_hairp_sf"/>
</dbReference>
<evidence type="ECO:0000259" key="11">
    <source>
        <dbReference type="SMART" id="SM01311"/>
    </source>
</evidence>
<sequence length="944" mass="107056">MATPTSLLSTPLWHQPKSKDKTKLNPKRATTLIIPRLLRPPLRSSLLLDPPPTKEAPQKLNFSDGIMDLPWIHWISPNFIPAKPNLNSIIKVKEDYDSLRRRQIKAETQAWEEALEEYKELERIMLEKKLAPSLPYVKSLFLGWFEQLRDAIERDNKEQRKKSRKNGWGHHIGVLPADKIAVIVMSKVMELLLPRSLDRSVPLVQVALTIGEVIEQEAKVQAYLKNIKKSESPEHEEENKDSTISREESLTREKRVSAMIRARKIGEVQKLIRDELEVKPWSKEVKAQLGTRLVDLLIESAYIQPALEQENDASFVMRPAFRHSYRKVSKEDGKLRYAQGALELDPLVYQGLDCSSARHAVIPYLPMLVPPRTWNGYNEGAYFCLPSYAMRTRGSKDQQNALKAAPRKQLVKVLEALDVLGSTKWRIHRRVLDVVETLWSTGGNIAGLVNKQDVPLPEKPLTNDLEEIKRWKRANKKAKKANSEMHSLRCDTELILSVTSLLSLVVARKMRHEEAFYYPHNLDFRGRAYPMHSHLTHLGSDLCRGLLEFSEGKPLGKSGLNWLKIHLANLFGGGVQKLSYDMRLDFVEAHLREVFDSAANPIHGERWWIKAEDPFQCLAACIELAGALRSMSAHTFVSHLPIHQDGSCNGLQHYAALGRYAPEAAAVNLITGDKPADVYSGVAARVLDAIKADSMKDPAIRPQASLAKILVNQVDRKLVKQTVMTSVYGVTYIGAREQIQRRLREKGLIDDEEVLYKASCYASKVTMNALGEMFQAARGIMSWLATCAKVITTENEPVRWTTPLGLPVVQPYRSSKSIRIATSLQKLTIKGNGDKVSRQKQRTAFPPNFVHSLDSSHMMMTARACQSAGLTFAGVHDSYWTHACDVDTMNRILREKFVELYDIPILENLLEEFEESFPTLQFPPLPERGDFDLRHVLSSPYFFN</sequence>
<evidence type="ECO:0000256" key="9">
    <source>
        <dbReference type="RuleBase" id="RU003805"/>
    </source>
</evidence>
<reference evidence="12 13" key="1">
    <citation type="journal article" date="2022" name="Cell">
        <title>Repeat-based holocentromeres influence genome architecture and karyotype evolution.</title>
        <authorList>
            <person name="Hofstatter P.G."/>
            <person name="Thangavel G."/>
            <person name="Lux T."/>
            <person name="Neumann P."/>
            <person name="Vondrak T."/>
            <person name="Novak P."/>
            <person name="Zhang M."/>
            <person name="Costa L."/>
            <person name="Castellani M."/>
            <person name="Scott A."/>
            <person name="Toegelov H."/>
            <person name="Fuchs J."/>
            <person name="Mata-Sucre Y."/>
            <person name="Dias Y."/>
            <person name="Vanzela A.L.L."/>
            <person name="Huettel B."/>
            <person name="Almeida C.C.S."/>
            <person name="Simkova H."/>
            <person name="Souza G."/>
            <person name="Pedrosa-Harand A."/>
            <person name="Macas J."/>
            <person name="Mayer K.F.X."/>
            <person name="Houben A."/>
            <person name="Marques A."/>
        </authorList>
    </citation>
    <scope>NUCLEOTIDE SEQUENCE [LARGE SCALE GENOMIC DNA]</scope>
    <source>
        <strain evidence="12">RhyTen1mFocal</strain>
    </source>
</reference>
<gene>
    <name evidence="12" type="ORF">LUZ61_011737</name>
</gene>
<evidence type="ECO:0000256" key="4">
    <source>
        <dbReference type="ARBA" id="ARBA00022679"/>
    </source>
</evidence>
<dbReference type="GO" id="GO:0003899">
    <property type="term" value="F:DNA-directed RNA polymerase activity"/>
    <property type="evidence" value="ECO:0007669"/>
    <property type="project" value="UniProtKB-EC"/>
</dbReference>
<protein>
    <recommendedName>
        <fullName evidence="2 9">DNA-directed RNA polymerase</fullName>
        <ecNumber evidence="2 9">2.7.7.6</ecNumber>
    </recommendedName>
</protein>
<dbReference type="EC" id="2.7.7.6" evidence="2 9"/>
<dbReference type="PROSITE" id="PS00900">
    <property type="entry name" value="RNA_POL_PHAGE_1"/>
    <property type="match status" value="1"/>
</dbReference>
<dbReference type="PROSITE" id="PS00489">
    <property type="entry name" value="RNA_POL_PHAGE_2"/>
    <property type="match status" value="1"/>
</dbReference>
<dbReference type="GO" id="GO:0034245">
    <property type="term" value="C:mitochondrial DNA-directed RNA polymerase complex"/>
    <property type="evidence" value="ECO:0007669"/>
    <property type="project" value="TreeGrafter"/>
</dbReference>
<keyword evidence="3 9" id="KW-0240">DNA-directed RNA polymerase</keyword>
<dbReference type="FunFam" id="1.10.1320.10:FF:000001">
    <property type="entry name" value="DNA-directed RNA polymerase"/>
    <property type="match status" value="1"/>
</dbReference>
<dbReference type="InterPro" id="IPR029262">
    <property type="entry name" value="RPOL_N"/>
</dbReference>
<dbReference type="SMART" id="SM01311">
    <property type="entry name" value="RPOL_N"/>
    <property type="match status" value="1"/>
</dbReference>
<evidence type="ECO:0000256" key="5">
    <source>
        <dbReference type="ARBA" id="ARBA00022695"/>
    </source>
</evidence>
<dbReference type="SUPFAM" id="SSF56672">
    <property type="entry name" value="DNA/RNA polymerases"/>
    <property type="match status" value="1"/>
</dbReference>
<feature type="region of interest" description="Disordered" evidence="10">
    <location>
        <begin position="1"/>
        <end position="24"/>
    </location>
</feature>
<accession>A0AAD6A1L6</accession>
<dbReference type="Gene3D" id="1.10.287.280">
    <property type="match status" value="1"/>
</dbReference>
<dbReference type="Gene3D" id="1.10.287.260">
    <property type="match status" value="1"/>
</dbReference>
<dbReference type="FunFam" id="1.10.150.20:FF:000027">
    <property type="entry name" value="DNA-directed RNA polymerase"/>
    <property type="match status" value="1"/>
</dbReference>
<dbReference type="InterPro" id="IPR046950">
    <property type="entry name" value="DNA-dir_Rpol_C_phage-type"/>
</dbReference>
<dbReference type="PANTHER" id="PTHR10102:SF1">
    <property type="entry name" value="DNA-DIRECTED RNA POLYMERASE 3, CHLOROPLASTIC"/>
    <property type="match status" value="1"/>
</dbReference>
<keyword evidence="5 9" id="KW-0548">Nucleotidyltransferase</keyword>
<feature type="region of interest" description="Disordered" evidence="10">
    <location>
        <begin position="230"/>
        <end position="250"/>
    </location>
</feature>
<dbReference type="InterPro" id="IPR002092">
    <property type="entry name" value="DNA-dir_Rpol_phage-type"/>
</dbReference>
<comment type="catalytic activity">
    <reaction evidence="8 9">
        <text>RNA(n) + a ribonucleoside 5'-triphosphate = RNA(n+1) + diphosphate</text>
        <dbReference type="Rhea" id="RHEA:21248"/>
        <dbReference type="Rhea" id="RHEA-COMP:14527"/>
        <dbReference type="Rhea" id="RHEA-COMP:17342"/>
        <dbReference type="ChEBI" id="CHEBI:33019"/>
        <dbReference type="ChEBI" id="CHEBI:61557"/>
        <dbReference type="ChEBI" id="CHEBI:140395"/>
        <dbReference type="EC" id="2.7.7.6"/>
    </reaction>
</comment>
<comment type="similarity">
    <text evidence="1 9">Belongs to the phage and mitochondrial RNA polymerase family.</text>
</comment>
<dbReference type="AlphaFoldDB" id="A0AAD6A1L6"/>
<dbReference type="Pfam" id="PF00940">
    <property type="entry name" value="RNA_pol"/>
    <property type="match status" value="1"/>
</dbReference>
<dbReference type="FunFam" id="1.10.287.260:FF:000001">
    <property type="entry name" value="DNA-directed RNA polymerase"/>
    <property type="match status" value="1"/>
</dbReference>
<dbReference type="EMBL" id="JAMRDG010000001">
    <property type="protein sequence ID" value="KAJ3708032.1"/>
    <property type="molecule type" value="Genomic_DNA"/>
</dbReference>
<evidence type="ECO:0000256" key="7">
    <source>
        <dbReference type="ARBA" id="ARBA00023163"/>
    </source>
</evidence>
<keyword evidence="6" id="KW-0809">Transit peptide</keyword>
<dbReference type="Pfam" id="PF14700">
    <property type="entry name" value="RPOL_N"/>
    <property type="match status" value="1"/>
</dbReference>
<keyword evidence="4 9" id="KW-0808">Transferase</keyword>
<organism evidence="12 13">
    <name type="scientific">Rhynchospora tenuis</name>
    <dbReference type="NCBI Taxonomy" id="198213"/>
    <lineage>
        <taxon>Eukaryota</taxon>
        <taxon>Viridiplantae</taxon>
        <taxon>Streptophyta</taxon>
        <taxon>Embryophyta</taxon>
        <taxon>Tracheophyta</taxon>
        <taxon>Spermatophyta</taxon>
        <taxon>Magnoliopsida</taxon>
        <taxon>Liliopsida</taxon>
        <taxon>Poales</taxon>
        <taxon>Cyperaceae</taxon>
        <taxon>Cyperoideae</taxon>
        <taxon>Rhynchosporeae</taxon>
        <taxon>Rhynchospora</taxon>
    </lineage>
</organism>